<keyword evidence="4" id="KW-0067">ATP-binding</keyword>
<accession>A0ABY5SL79</accession>
<name>A0ABY5SL79_9MICO</name>
<protein>
    <recommendedName>
        <fullName evidence="5">Maltokinase N-terminal cap domain-containing protein</fullName>
    </recommendedName>
</protein>
<gene>
    <name evidence="6" type="ORF">L1F31_12435</name>
</gene>
<dbReference type="RefSeq" id="WP_265417598.1">
    <property type="nucleotide sequence ID" value="NZ_CP093443.1"/>
</dbReference>
<keyword evidence="1" id="KW-0808">Transferase</keyword>
<proteinExistence type="predicted"/>
<keyword evidence="2" id="KW-0547">Nucleotide-binding</keyword>
<sequence>MADIYAAQLNPGKLDVVTEWVAEQDWASDLDLTSNPLEQVTSYRFDDPAGEVGLEVHIVRSGDTYLQVPLSYRGAPLDGADDAFVANMEHSILGKRWVYAGMGDPVFRQRLDDAIATAGTSAKQYRVDDAGNRGEEITEVAHAFGTGPLSGAGDVEMLYQLNLDSPVESSEGGLLLGRWAGQENSVVLAVMV</sequence>
<evidence type="ECO:0000256" key="2">
    <source>
        <dbReference type="ARBA" id="ARBA00022741"/>
    </source>
</evidence>
<evidence type="ECO:0000256" key="4">
    <source>
        <dbReference type="ARBA" id="ARBA00022840"/>
    </source>
</evidence>
<organism evidence="6 7">
    <name type="scientific">Brevibacterium spongiae</name>
    <dbReference type="NCBI Taxonomy" id="2909672"/>
    <lineage>
        <taxon>Bacteria</taxon>
        <taxon>Bacillati</taxon>
        <taxon>Actinomycetota</taxon>
        <taxon>Actinomycetes</taxon>
        <taxon>Micrococcales</taxon>
        <taxon>Brevibacteriaceae</taxon>
        <taxon>Brevibacterium</taxon>
    </lineage>
</organism>
<evidence type="ECO:0000259" key="5">
    <source>
        <dbReference type="Pfam" id="PF18085"/>
    </source>
</evidence>
<reference evidence="6" key="1">
    <citation type="submission" date="2022-03" db="EMBL/GenBank/DDBJ databases">
        <title>Brevibacterium spongiae sp. nov., isolated from marine sponge.</title>
        <authorList>
            <person name="Li Z."/>
            <person name="Zhang M."/>
        </authorList>
    </citation>
    <scope>NUCLEOTIDE SEQUENCE</scope>
    <source>
        <strain evidence="6">WHS-Z9</strain>
    </source>
</reference>
<feature type="domain" description="Maltokinase N-terminal cap" evidence="5">
    <location>
        <begin position="20"/>
        <end position="104"/>
    </location>
</feature>
<dbReference type="EMBL" id="CP093443">
    <property type="protein sequence ID" value="UVI34925.1"/>
    <property type="molecule type" value="Genomic_DNA"/>
</dbReference>
<dbReference type="Pfam" id="PF18085">
    <property type="entry name" value="Mak_N_cap"/>
    <property type="match status" value="1"/>
</dbReference>
<evidence type="ECO:0000313" key="7">
    <source>
        <dbReference type="Proteomes" id="UP001064879"/>
    </source>
</evidence>
<dbReference type="InterPro" id="IPR040999">
    <property type="entry name" value="Mak_N_cap"/>
</dbReference>
<evidence type="ECO:0000313" key="6">
    <source>
        <dbReference type="EMBL" id="UVI34925.1"/>
    </source>
</evidence>
<evidence type="ECO:0000256" key="1">
    <source>
        <dbReference type="ARBA" id="ARBA00022679"/>
    </source>
</evidence>
<evidence type="ECO:0000256" key="3">
    <source>
        <dbReference type="ARBA" id="ARBA00022777"/>
    </source>
</evidence>
<keyword evidence="7" id="KW-1185">Reference proteome</keyword>
<keyword evidence="3" id="KW-0418">Kinase</keyword>
<dbReference type="Proteomes" id="UP001064879">
    <property type="component" value="Chromosome"/>
</dbReference>